<dbReference type="GO" id="GO:0008061">
    <property type="term" value="F:chitin binding"/>
    <property type="evidence" value="ECO:0007669"/>
    <property type="project" value="InterPro"/>
</dbReference>
<accession>V4BDS1</accession>
<dbReference type="GO" id="GO:0005576">
    <property type="term" value="C:extracellular region"/>
    <property type="evidence" value="ECO:0007669"/>
    <property type="project" value="InterPro"/>
</dbReference>
<dbReference type="InterPro" id="IPR002557">
    <property type="entry name" value="Chitin-bd_dom"/>
</dbReference>
<dbReference type="OrthoDB" id="6079701at2759"/>
<sequence>MSRYYKLHLHNVKLLQTSSSPYQHITNFIFTMSSYYKLPLHNVKLLQTSSSQCQDITNFIFTMSRYYKLHLHNVKLLKTSSSPYQDITNFIFTMSSYYKLHFYNVKLLRTSFLQCQAITNFIFTMSSYYKRHLHNVKLLQTSSLQCQAITNCILTMSRYYKLHLHNVKLLQTSSSQCQDIINSIFTMSSYYKLHLHNVNILQTSSSQCQAITNFIYWLLLYKTSSCQHQTSDERETGLLLILQVNIRLYISYCVVNIRLYVSYFVDNIRLFMYRILLTQCIENIGWGHYPLGIVSTLRLRTLNMRFFFSLSLAIVAFLAHYNNAALRAANPSRNGEIPIFEANQLKAVATVYTIGVQKLSGVDYNVNELQQISTSGNQVDIPANNNVNQQVTVLLNEFDKIANLGCGGSVVTGPSVSNSVCDECAAENGVGYVTYRNSAGVVDGRYFIQCKREDFGNGFIANVLRCPDSLFWHDDLKNCVGLISSDNYEGQCDSGTYVFASVSCGAYFNCTDGQVRSQCCPDNTGFDPVQKRCVTDPTCKFHCSDPSLSRAANCDKEPVIMQTGQVNPCKFKWIVSPSVSYEMPCAVGTNFNQTACSCTIHSNGTCPGVYNDPCDPDVNVNFNNNKVVDTRGSTVVNKGGAAVNNGIATFNGQNRQRVQFMRYTNNDFTLPLAIKIKYRDTESKQNMALVATGDCLSKPGLYVLVGNSQVTLGLHTESQGYSTKYETSTNAPGLNQWKEVVFHFDGSVLQGEVRTLDSNGNSIVNRSPIPPRTVSSGAGVRILETEGAMVLGYAHDSGYPGFVGDVDEFTVWRGCKAKASPSEY</sequence>
<dbReference type="Proteomes" id="UP000030746">
    <property type="component" value="Unassembled WGS sequence"/>
</dbReference>
<dbReference type="RefSeq" id="XP_009062324.1">
    <property type="nucleotide sequence ID" value="XM_009064076.1"/>
</dbReference>
<evidence type="ECO:0000259" key="1">
    <source>
        <dbReference type="PROSITE" id="PS50940"/>
    </source>
</evidence>
<feature type="domain" description="Chitin-binding type-2" evidence="1">
    <location>
        <begin position="489"/>
        <end position="541"/>
    </location>
</feature>
<evidence type="ECO:0000313" key="3">
    <source>
        <dbReference type="Proteomes" id="UP000030746"/>
    </source>
</evidence>
<protein>
    <recommendedName>
        <fullName evidence="1">Chitin-binding type-2 domain-containing protein</fullName>
    </recommendedName>
</protein>
<dbReference type="EMBL" id="KB202954">
    <property type="protein sequence ID" value="ESO86924.1"/>
    <property type="molecule type" value="Genomic_DNA"/>
</dbReference>
<name>V4BDS1_LOTGI</name>
<dbReference type="SUPFAM" id="SSF57625">
    <property type="entry name" value="Invertebrate chitin-binding proteins"/>
    <property type="match status" value="1"/>
</dbReference>
<gene>
    <name evidence="2" type="ORF">LOTGIDRAFT_235132</name>
</gene>
<dbReference type="PROSITE" id="PS50940">
    <property type="entry name" value="CHIT_BIND_II"/>
    <property type="match status" value="1"/>
</dbReference>
<keyword evidence="3" id="KW-1185">Reference proteome</keyword>
<dbReference type="GeneID" id="20249760"/>
<evidence type="ECO:0000313" key="2">
    <source>
        <dbReference type="EMBL" id="ESO86924.1"/>
    </source>
</evidence>
<dbReference type="InterPro" id="IPR036508">
    <property type="entry name" value="Chitin-bd_dom_sf"/>
</dbReference>
<proteinExistence type="predicted"/>
<organism evidence="2 3">
    <name type="scientific">Lottia gigantea</name>
    <name type="common">Giant owl limpet</name>
    <dbReference type="NCBI Taxonomy" id="225164"/>
    <lineage>
        <taxon>Eukaryota</taxon>
        <taxon>Metazoa</taxon>
        <taxon>Spiralia</taxon>
        <taxon>Lophotrochozoa</taxon>
        <taxon>Mollusca</taxon>
        <taxon>Gastropoda</taxon>
        <taxon>Patellogastropoda</taxon>
        <taxon>Lottioidea</taxon>
        <taxon>Lottiidae</taxon>
        <taxon>Lottia</taxon>
    </lineage>
</organism>
<dbReference type="Pfam" id="PF01607">
    <property type="entry name" value="CBM_14"/>
    <property type="match status" value="1"/>
</dbReference>
<dbReference type="InterPro" id="IPR013320">
    <property type="entry name" value="ConA-like_dom_sf"/>
</dbReference>
<reference evidence="2 3" key="1">
    <citation type="journal article" date="2013" name="Nature">
        <title>Insights into bilaterian evolution from three spiralian genomes.</title>
        <authorList>
            <person name="Simakov O."/>
            <person name="Marletaz F."/>
            <person name="Cho S.J."/>
            <person name="Edsinger-Gonzales E."/>
            <person name="Havlak P."/>
            <person name="Hellsten U."/>
            <person name="Kuo D.H."/>
            <person name="Larsson T."/>
            <person name="Lv J."/>
            <person name="Arendt D."/>
            <person name="Savage R."/>
            <person name="Osoegawa K."/>
            <person name="de Jong P."/>
            <person name="Grimwood J."/>
            <person name="Chapman J.A."/>
            <person name="Shapiro H."/>
            <person name="Aerts A."/>
            <person name="Otillar R.P."/>
            <person name="Terry A.Y."/>
            <person name="Boore J.L."/>
            <person name="Grigoriev I.V."/>
            <person name="Lindberg D.R."/>
            <person name="Seaver E.C."/>
            <person name="Weisblat D.A."/>
            <person name="Putnam N.H."/>
            <person name="Rokhsar D.S."/>
        </authorList>
    </citation>
    <scope>NUCLEOTIDE SEQUENCE [LARGE SCALE GENOMIC DNA]</scope>
</reference>
<dbReference type="CTD" id="20249760"/>
<dbReference type="HOGENOM" id="CLU_343651_0_0_1"/>
<dbReference type="Gene3D" id="2.60.120.200">
    <property type="match status" value="1"/>
</dbReference>
<dbReference type="AlphaFoldDB" id="V4BDS1"/>
<dbReference type="STRING" id="225164.V4BDS1"/>
<dbReference type="KEGG" id="lgi:LOTGIDRAFT_235132"/>
<dbReference type="SUPFAM" id="SSF49899">
    <property type="entry name" value="Concanavalin A-like lectins/glucanases"/>
    <property type="match status" value="1"/>
</dbReference>